<dbReference type="AlphaFoldDB" id="A0A1M4VXF6"/>
<organism evidence="6 7">
    <name type="scientific">Desulforamulus putei DSM 12395</name>
    <dbReference type="NCBI Taxonomy" id="1121429"/>
    <lineage>
        <taxon>Bacteria</taxon>
        <taxon>Bacillati</taxon>
        <taxon>Bacillota</taxon>
        <taxon>Clostridia</taxon>
        <taxon>Eubacteriales</taxon>
        <taxon>Peptococcaceae</taxon>
        <taxon>Desulforamulus</taxon>
    </lineage>
</organism>
<name>A0A1M4VXF6_9FIRM</name>
<keyword evidence="2" id="KW-0479">Metal-binding</keyword>
<feature type="domain" description="4Fe-4S Mo/W bis-MGD-type" evidence="5">
    <location>
        <begin position="1"/>
        <end position="58"/>
    </location>
</feature>
<dbReference type="OrthoDB" id="219031at2"/>
<dbReference type="InterPro" id="IPR006657">
    <property type="entry name" value="MoPterin_dinucl-bd_dom"/>
</dbReference>
<dbReference type="InterPro" id="IPR050612">
    <property type="entry name" value="Prok_Mopterin_Oxidored"/>
</dbReference>
<dbReference type="InterPro" id="IPR006963">
    <property type="entry name" value="Mopterin_OxRdtase_4Fe-4S_dom"/>
</dbReference>
<dbReference type="InterPro" id="IPR006656">
    <property type="entry name" value="Mopterin_OxRdtase"/>
</dbReference>
<dbReference type="EMBL" id="FQUY01000005">
    <property type="protein sequence ID" value="SHE73550.1"/>
    <property type="molecule type" value="Genomic_DNA"/>
</dbReference>
<dbReference type="Gene3D" id="3.40.50.740">
    <property type="match status" value="1"/>
</dbReference>
<keyword evidence="7" id="KW-1185">Reference proteome</keyword>
<protein>
    <submittedName>
        <fullName evidence="6">Anaerobic selenocysteine-containing dehydrogenase</fullName>
    </submittedName>
</protein>
<evidence type="ECO:0000256" key="1">
    <source>
        <dbReference type="ARBA" id="ARBA00010312"/>
    </source>
</evidence>
<evidence type="ECO:0000259" key="5">
    <source>
        <dbReference type="PROSITE" id="PS51669"/>
    </source>
</evidence>
<dbReference type="Pfam" id="PF01568">
    <property type="entry name" value="Molydop_binding"/>
    <property type="match status" value="1"/>
</dbReference>
<evidence type="ECO:0000256" key="4">
    <source>
        <dbReference type="ARBA" id="ARBA00023014"/>
    </source>
</evidence>
<dbReference type="Gene3D" id="3.30.2070.10">
    <property type="entry name" value="Formate dehydrogenase/DMSO reductase"/>
    <property type="match status" value="1"/>
</dbReference>
<dbReference type="InterPro" id="IPR009010">
    <property type="entry name" value="Asp_de-COase-like_dom_sf"/>
</dbReference>
<dbReference type="GO" id="GO:0051536">
    <property type="term" value="F:iron-sulfur cluster binding"/>
    <property type="evidence" value="ECO:0007669"/>
    <property type="project" value="UniProtKB-KW"/>
</dbReference>
<dbReference type="SUPFAM" id="SSF50692">
    <property type="entry name" value="ADC-like"/>
    <property type="match status" value="1"/>
</dbReference>
<dbReference type="PANTHER" id="PTHR43742">
    <property type="entry name" value="TRIMETHYLAMINE-N-OXIDE REDUCTASE"/>
    <property type="match status" value="1"/>
</dbReference>
<dbReference type="RefSeq" id="WP_073236758.1">
    <property type="nucleotide sequence ID" value="NZ_FQUY01000005.1"/>
</dbReference>
<evidence type="ECO:0000313" key="7">
    <source>
        <dbReference type="Proteomes" id="UP000184148"/>
    </source>
</evidence>
<dbReference type="SMART" id="SM00926">
    <property type="entry name" value="Molybdop_Fe4S4"/>
    <property type="match status" value="1"/>
</dbReference>
<dbReference type="PANTHER" id="PTHR43742:SF6">
    <property type="entry name" value="OXIDOREDUCTASE YYAE-RELATED"/>
    <property type="match status" value="1"/>
</dbReference>
<dbReference type="Pfam" id="PF00384">
    <property type="entry name" value="Molybdopterin"/>
    <property type="match status" value="1"/>
</dbReference>
<evidence type="ECO:0000256" key="3">
    <source>
        <dbReference type="ARBA" id="ARBA00023004"/>
    </source>
</evidence>
<reference evidence="7" key="1">
    <citation type="submission" date="2016-11" db="EMBL/GenBank/DDBJ databases">
        <authorList>
            <person name="Varghese N."/>
            <person name="Submissions S."/>
        </authorList>
    </citation>
    <scope>NUCLEOTIDE SEQUENCE [LARGE SCALE GENOMIC DNA]</scope>
    <source>
        <strain evidence="7">DSM 12395</strain>
    </source>
</reference>
<comment type="similarity">
    <text evidence="1">Belongs to the prokaryotic molybdopterin-containing oxidoreductase family.</text>
</comment>
<dbReference type="GO" id="GO:0043546">
    <property type="term" value="F:molybdopterin cofactor binding"/>
    <property type="evidence" value="ECO:0007669"/>
    <property type="project" value="InterPro"/>
</dbReference>
<dbReference type="Gene3D" id="2.40.40.20">
    <property type="match status" value="1"/>
</dbReference>
<evidence type="ECO:0000256" key="2">
    <source>
        <dbReference type="ARBA" id="ARBA00022723"/>
    </source>
</evidence>
<proteinExistence type="inferred from homology"/>
<dbReference type="Pfam" id="PF04879">
    <property type="entry name" value="Molybdop_Fe4S4"/>
    <property type="match status" value="1"/>
</dbReference>
<keyword evidence="4" id="KW-0411">Iron-sulfur</keyword>
<dbReference type="GO" id="GO:0016491">
    <property type="term" value="F:oxidoreductase activity"/>
    <property type="evidence" value="ECO:0007669"/>
    <property type="project" value="InterPro"/>
</dbReference>
<dbReference type="Gene3D" id="2.20.25.90">
    <property type="entry name" value="ADC-like domains"/>
    <property type="match status" value="1"/>
</dbReference>
<accession>A0A1M4VXF6</accession>
<dbReference type="STRING" id="1121429.SAMN02745133_01028"/>
<sequence length="667" mass="73721">MEQIRTNCPLDCYAHCGLVAHVADGKIIKITGDEKHPVNKGLICPKGRFKHLQRLYSEERITTPLHKTSRGWQPLSWENAYEMIAGELTKILDVYGPLAILHHDNCGSEGILKTLSHRFFNALGGCTRPTGSICWGSGYQAQVYDFGKLQLHSWEDVLNSRLILLWGRDPASTNIQMMPLLQQARKKGARIIVINPLKVASCSLADLHISPRPGSDGALALAVAHEIIKNNRVNQTFIDQHVYGFDRYCDLVRNYTPEKAASITGVPAEQIRQLAEIYGTTSPACILLGYGLQRYTNGGQTVRAIDALAAVTGNIGIAGGGVNYAGGHWKGLFTPIDGRELPMTTRSLPWPTLADAILEAGDPPVKSIFVTRSNPVTQLPHTGRVREAFGQSRFTVVVDMFMTDTAEMANLVLPCTTFLEEEDVIYSSWNHYLAYSPRVVPPVGQCRSDHHIFAGLAKMMGLPNFPQRSPEQWLAEALTPLSRYGISLEQLKKGPVRHPLAPDVPWQDGQFATPSGKFELYSQLAEADGVNPLPVYEEPAESPLRDAALAESYPLHLISAHHPDYLHSQFWNLTEKGRQIQPVYLHPDTAASTGVRQGQEVVVATRRGEAVFKAVISDKVRPDTALIHQGHWARHGNGVNHLTPQYIPDMGLGTPYYDCLCRVTPKP</sequence>
<dbReference type="PROSITE" id="PS51669">
    <property type="entry name" value="4FE4S_MOW_BIS_MGD"/>
    <property type="match status" value="1"/>
</dbReference>
<dbReference type="Proteomes" id="UP000184148">
    <property type="component" value="Unassembled WGS sequence"/>
</dbReference>
<dbReference type="Gene3D" id="3.40.228.10">
    <property type="entry name" value="Dimethylsulfoxide Reductase, domain 2"/>
    <property type="match status" value="1"/>
</dbReference>
<dbReference type="CDD" id="cd02766">
    <property type="entry name" value="MopB_3"/>
    <property type="match status" value="1"/>
</dbReference>
<gene>
    <name evidence="6" type="ORF">SAMN02745133_01028</name>
</gene>
<keyword evidence="3" id="KW-0408">Iron</keyword>
<evidence type="ECO:0000313" key="6">
    <source>
        <dbReference type="EMBL" id="SHE73550.1"/>
    </source>
</evidence>
<dbReference type="GO" id="GO:0046872">
    <property type="term" value="F:metal ion binding"/>
    <property type="evidence" value="ECO:0007669"/>
    <property type="project" value="UniProtKB-KW"/>
</dbReference>
<dbReference type="SUPFAM" id="SSF53706">
    <property type="entry name" value="Formate dehydrogenase/DMSO reductase, domains 1-3"/>
    <property type="match status" value="1"/>
</dbReference>